<evidence type="ECO:0000256" key="2">
    <source>
        <dbReference type="ARBA" id="ARBA00022777"/>
    </source>
</evidence>
<keyword evidence="1" id="KW-0808">Transferase</keyword>
<comment type="caution">
    <text evidence="6">The sequence shown here is derived from an EMBL/GenBank/DDBJ whole genome shotgun (WGS) entry which is preliminary data.</text>
</comment>
<feature type="transmembrane region" description="Helical" evidence="4">
    <location>
        <begin position="117"/>
        <end position="140"/>
    </location>
</feature>
<keyword evidence="2 6" id="KW-0418">Kinase</keyword>
<keyword evidence="3" id="KW-0902">Two-component regulatory system</keyword>
<accession>A0A6N9HN86</accession>
<proteinExistence type="predicted"/>
<dbReference type="GO" id="GO:0000155">
    <property type="term" value="F:phosphorelay sensor kinase activity"/>
    <property type="evidence" value="ECO:0007669"/>
    <property type="project" value="InterPro"/>
</dbReference>
<keyword evidence="4" id="KW-0812">Transmembrane</keyword>
<dbReference type="CDD" id="cd16917">
    <property type="entry name" value="HATPase_UhpB-NarQ-NarX-like"/>
    <property type="match status" value="1"/>
</dbReference>
<dbReference type="Proteomes" id="UP000448575">
    <property type="component" value="Unassembled WGS sequence"/>
</dbReference>
<dbReference type="InterPro" id="IPR036890">
    <property type="entry name" value="HATPase_C_sf"/>
</dbReference>
<dbReference type="EMBL" id="WWCJ01000020">
    <property type="protein sequence ID" value="MYN04727.1"/>
    <property type="molecule type" value="Genomic_DNA"/>
</dbReference>
<protein>
    <submittedName>
        <fullName evidence="6">Histidine kinase</fullName>
    </submittedName>
</protein>
<evidence type="ECO:0000259" key="5">
    <source>
        <dbReference type="Pfam" id="PF07730"/>
    </source>
</evidence>
<dbReference type="AlphaFoldDB" id="A0A6N9HN86"/>
<keyword evidence="4" id="KW-0472">Membrane</keyword>
<gene>
    <name evidence="6" type="ORF">GTP41_21775</name>
</gene>
<name>A0A6N9HN86_9BURK</name>
<organism evidence="6 7">
    <name type="scientific">Pseudoduganella guangdongensis</name>
    <dbReference type="NCBI Taxonomy" id="2692179"/>
    <lineage>
        <taxon>Bacteria</taxon>
        <taxon>Pseudomonadati</taxon>
        <taxon>Pseudomonadota</taxon>
        <taxon>Betaproteobacteria</taxon>
        <taxon>Burkholderiales</taxon>
        <taxon>Oxalobacteraceae</taxon>
        <taxon>Telluria group</taxon>
        <taxon>Pseudoduganella</taxon>
    </lineage>
</organism>
<dbReference type="Gene3D" id="1.20.5.1930">
    <property type="match status" value="1"/>
</dbReference>
<dbReference type="InterPro" id="IPR011712">
    <property type="entry name" value="Sig_transdc_His_kin_sub3_dim/P"/>
</dbReference>
<dbReference type="Gene3D" id="3.30.565.10">
    <property type="entry name" value="Histidine kinase-like ATPase, C-terminal domain"/>
    <property type="match status" value="1"/>
</dbReference>
<evidence type="ECO:0000313" key="7">
    <source>
        <dbReference type="Proteomes" id="UP000448575"/>
    </source>
</evidence>
<feature type="transmembrane region" description="Helical" evidence="4">
    <location>
        <begin position="180"/>
        <end position="203"/>
    </location>
</feature>
<evidence type="ECO:0000256" key="3">
    <source>
        <dbReference type="ARBA" id="ARBA00023012"/>
    </source>
</evidence>
<keyword evidence="7" id="KW-1185">Reference proteome</keyword>
<feature type="transmembrane region" description="Helical" evidence="4">
    <location>
        <begin position="74"/>
        <end position="96"/>
    </location>
</feature>
<feature type="transmembrane region" description="Helical" evidence="4">
    <location>
        <begin position="146"/>
        <end position="168"/>
    </location>
</feature>
<evidence type="ECO:0000256" key="4">
    <source>
        <dbReference type="SAM" id="Phobius"/>
    </source>
</evidence>
<dbReference type="InterPro" id="IPR050482">
    <property type="entry name" value="Sensor_HK_TwoCompSys"/>
</dbReference>
<dbReference type="SUPFAM" id="SSF55874">
    <property type="entry name" value="ATPase domain of HSP90 chaperone/DNA topoisomerase II/histidine kinase"/>
    <property type="match status" value="1"/>
</dbReference>
<dbReference type="RefSeq" id="WP_161027686.1">
    <property type="nucleotide sequence ID" value="NZ_WWCJ01000020.1"/>
</dbReference>
<keyword evidence="4" id="KW-1133">Transmembrane helix</keyword>
<dbReference type="GO" id="GO:0046983">
    <property type="term" value="F:protein dimerization activity"/>
    <property type="evidence" value="ECO:0007669"/>
    <property type="project" value="InterPro"/>
</dbReference>
<dbReference type="GO" id="GO:0016020">
    <property type="term" value="C:membrane"/>
    <property type="evidence" value="ECO:0007669"/>
    <property type="project" value="InterPro"/>
</dbReference>
<evidence type="ECO:0000313" key="6">
    <source>
        <dbReference type="EMBL" id="MYN04727.1"/>
    </source>
</evidence>
<evidence type="ECO:0000256" key="1">
    <source>
        <dbReference type="ARBA" id="ARBA00022679"/>
    </source>
</evidence>
<dbReference type="PANTHER" id="PTHR24421:SF59">
    <property type="entry name" value="OXYGEN SENSOR HISTIDINE KINASE NREB"/>
    <property type="match status" value="1"/>
</dbReference>
<reference evidence="6 7" key="1">
    <citation type="submission" date="2019-12" db="EMBL/GenBank/DDBJ databases">
        <title>Novel species isolated from a subtropical stream in China.</title>
        <authorList>
            <person name="Lu H."/>
        </authorList>
    </citation>
    <scope>NUCLEOTIDE SEQUENCE [LARGE SCALE GENOMIC DNA]</scope>
    <source>
        <strain evidence="6 7">DS3</strain>
    </source>
</reference>
<dbReference type="PANTHER" id="PTHR24421">
    <property type="entry name" value="NITRATE/NITRITE SENSOR PROTEIN NARX-RELATED"/>
    <property type="match status" value="1"/>
</dbReference>
<dbReference type="Pfam" id="PF07730">
    <property type="entry name" value="HisKA_3"/>
    <property type="match status" value="1"/>
</dbReference>
<sequence>MPAILPFRLRPGSAAGVILLASLAGAAIEILVPWYLGPGSADLFSPAGVLARRLAGWFAPPASLLRAGSEHAAVALHIFLLLAALLCALFVAATALQLQARRRLGPGAERLVLALQLGAACALHSVVLSMVLAAMLASHLAPRRALAALAAMLGLNTLTIGVMAALALQGDVAANDRNATATVLYVLLEQLVVLLTFALGWLASRERRSRQALAAKHAELLATQVLLADTIRESERMRIARDLHDSTGHHLTALNLHLDIARRKAGAQADASLLTAHQLSRDLLAQVRTVVASERAAAGVDLRLALQRLCAGIPQPAITLRVADDLPAAEPAVAHAMFCCVQEAVSNAVRHAQAASLVIDVAVREGRLHAVIEDDGAGRGTAPEGNGLRGMRERLAMLGGALEADDLPRRGFGLRISLPYAGAQP</sequence>
<feature type="domain" description="Signal transduction histidine kinase subgroup 3 dimerisation and phosphoacceptor" evidence="5">
    <location>
        <begin position="235"/>
        <end position="295"/>
    </location>
</feature>
<feature type="transmembrane region" description="Helical" evidence="4">
    <location>
        <begin position="12"/>
        <end position="36"/>
    </location>
</feature>